<gene>
    <name evidence="2" type="ORF">VKT23_009674</name>
</gene>
<name>A0ABR1JDV3_9AGAR</name>
<sequence length="144" mass="14517">MAPATLVIPEGGFELSRPGNGAGEGNSSAEATPRPKALVPSTISFPPPSPTSSHSASSSYTPHPDHRELHIPTPISTSISNTAGASLASSILTKLTSPDTGPTMNNGSTRPTVASTPIPAAPPSSYEISSNFLDAGPVSVSWGD</sequence>
<protein>
    <submittedName>
        <fullName evidence="2">Uncharacterized protein</fullName>
    </submittedName>
</protein>
<feature type="region of interest" description="Disordered" evidence="1">
    <location>
        <begin position="1"/>
        <end position="130"/>
    </location>
</feature>
<dbReference type="Proteomes" id="UP001498398">
    <property type="component" value="Unassembled WGS sequence"/>
</dbReference>
<dbReference type="EMBL" id="JBANRG010000017">
    <property type="protein sequence ID" value="KAK7458675.1"/>
    <property type="molecule type" value="Genomic_DNA"/>
</dbReference>
<accession>A0ABR1JDV3</accession>
<evidence type="ECO:0000313" key="3">
    <source>
        <dbReference type="Proteomes" id="UP001498398"/>
    </source>
</evidence>
<proteinExistence type="predicted"/>
<feature type="compositionally biased region" description="Polar residues" evidence="1">
    <location>
        <begin position="74"/>
        <end position="110"/>
    </location>
</feature>
<comment type="caution">
    <text evidence="2">The sequence shown here is derived from an EMBL/GenBank/DDBJ whole genome shotgun (WGS) entry which is preliminary data.</text>
</comment>
<evidence type="ECO:0000313" key="2">
    <source>
        <dbReference type="EMBL" id="KAK7458675.1"/>
    </source>
</evidence>
<organism evidence="2 3">
    <name type="scientific">Marasmiellus scandens</name>
    <dbReference type="NCBI Taxonomy" id="2682957"/>
    <lineage>
        <taxon>Eukaryota</taxon>
        <taxon>Fungi</taxon>
        <taxon>Dikarya</taxon>
        <taxon>Basidiomycota</taxon>
        <taxon>Agaricomycotina</taxon>
        <taxon>Agaricomycetes</taxon>
        <taxon>Agaricomycetidae</taxon>
        <taxon>Agaricales</taxon>
        <taxon>Marasmiineae</taxon>
        <taxon>Omphalotaceae</taxon>
        <taxon>Marasmiellus</taxon>
    </lineage>
</organism>
<reference evidence="2 3" key="1">
    <citation type="submission" date="2024-01" db="EMBL/GenBank/DDBJ databases">
        <title>A draft genome for the cacao thread blight pathogen Marasmiellus scandens.</title>
        <authorList>
            <person name="Baruah I.K."/>
            <person name="Leung J."/>
            <person name="Bukari Y."/>
            <person name="Amoako-Attah I."/>
            <person name="Meinhardt L.W."/>
            <person name="Bailey B.A."/>
            <person name="Cohen S.P."/>
        </authorList>
    </citation>
    <scope>NUCLEOTIDE SEQUENCE [LARGE SCALE GENOMIC DNA]</scope>
    <source>
        <strain evidence="2 3">GH-19</strain>
    </source>
</reference>
<evidence type="ECO:0000256" key="1">
    <source>
        <dbReference type="SAM" id="MobiDB-lite"/>
    </source>
</evidence>
<keyword evidence="3" id="KW-1185">Reference proteome</keyword>
<feature type="compositionally biased region" description="Low complexity" evidence="1">
    <location>
        <begin position="51"/>
        <end position="62"/>
    </location>
</feature>